<dbReference type="RefSeq" id="WP_253755479.1">
    <property type="nucleotide sequence ID" value="NZ_JAMZDZ010000001.1"/>
</dbReference>
<keyword evidence="4 5" id="KW-0472">Membrane</keyword>
<feature type="transmembrane region" description="Helical" evidence="5">
    <location>
        <begin position="111"/>
        <end position="130"/>
    </location>
</feature>
<accession>A0ABV8LPI2</accession>
<keyword evidence="2 5" id="KW-0812">Transmembrane</keyword>
<keyword evidence="7" id="KW-1185">Reference proteome</keyword>
<proteinExistence type="predicted"/>
<dbReference type="Pfam" id="PF13564">
    <property type="entry name" value="DoxX_2"/>
    <property type="match status" value="1"/>
</dbReference>
<keyword evidence="3 5" id="KW-1133">Transmembrane helix</keyword>
<sequence length="137" mass="13952">MNITVDNSPATPGRSRSRRVAIIVRSTVQVLLALQVAVGGVLKLTGDAAMIDLFTDIGWGQWLRLLVGVCELAGAAGLLIPRLAGLAALALAGLLAGAVITNVTIGANPIAPAALGLVAAGLAVSLRHRLPWPAPNR</sequence>
<name>A0ABV8LPI2_9ACTN</name>
<evidence type="ECO:0000256" key="3">
    <source>
        <dbReference type="ARBA" id="ARBA00022989"/>
    </source>
</evidence>
<protein>
    <submittedName>
        <fullName evidence="6">DoxX family protein</fullName>
    </submittedName>
</protein>
<dbReference type="EMBL" id="JBHSAY010000006">
    <property type="protein sequence ID" value="MFC4131714.1"/>
    <property type="molecule type" value="Genomic_DNA"/>
</dbReference>
<dbReference type="Proteomes" id="UP001595816">
    <property type="component" value="Unassembled WGS sequence"/>
</dbReference>
<gene>
    <name evidence="6" type="ORF">ACFOZ4_13990</name>
</gene>
<feature type="transmembrane region" description="Helical" evidence="5">
    <location>
        <begin position="87"/>
        <end position="105"/>
    </location>
</feature>
<evidence type="ECO:0000256" key="2">
    <source>
        <dbReference type="ARBA" id="ARBA00022692"/>
    </source>
</evidence>
<reference evidence="7" key="1">
    <citation type="journal article" date="2019" name="Int. J. Syst. Evol. Microbiol.">
        <title>The Global Catalogue of Microorganisms (GCM) 10K type strain sequencing project: providing services to taxonomists for standard genome sequencing and annotation.</title>
        <authorList>
            <consortium name="The Broad Institute Genomics Platform"/>
            <consortium name="The Broad Institute Genome Sequencing Center for Infectious Disease"/>
            <person name="Wu L."/>
            <person name="Ma J."/>
        </authorList>
    </citation>
    <scope>NUCLEOTIDE SEQUENCE [LARGE SCALE GENOMIC DNA]</scope>
    <source>
        <strain evidence="7">CGMCC 4.7289</strain>
    </source>
</reference>
<feature type="transmembrane region" description="Helical" evidence="5">
    <location>
        <begin position="20"/>
        <end position="42"/>
    </location>
</feature>
<feature type="transmembrane region" description="Helical" evidence="5">
    <location>
        <begin position="62"/>
        <end position="80"/>
    </location>
</feature>
<dbReference type="InterPro" id="IPR032808">
    <property type="entry name" value="DoxX"/>
</dbReference>
<comment type="subcellular location">
    <subcellularLocation>
        <location evidence="1">Membrane</location>
        <topology evidence="1">Multi-pass membrane protein</topology>
    </subcellularLocation>
</comment>
<comment type="caution">
    <text evidence="6">The sequence shown here is derived from an EMBL/GenBank/DDBJ whole genome shotgun (WGS) entry which is preliminary data.</text>
</comment>
<organism evidence="6 7">
    <name type="scientific">Hamadaea flava</name>
    <dbReference type="NCBI Taxonomy" id="1742688"/>
    <lineage>
        <taxon>Bacteria</taxon>
        <taxon>Bacillati</taxon>
        <taxon>Actinomycetota</taxon>
        <taxon>Actinomycetes</taxon>
        <taxon>Micromonosporales</taxon>
        <taxon>Micromonosporaceae</taxon>
        <taxon>Hamadaea</taxon>
    </lineage>
</organism>
<evidence type="ECO:0000256" key="1">
    <source>
        <dbReference type="ARBA" id="ARBA00004141"/>
    </source>
</evidence>
<evidence type="ECO:0000256" key="4">
    <source>
        <dbReference type="ARBA" id="ARBA00023136"/>
    </source>
</evidence>
<evidence type="ECO:0000256" key="5">
    <source>
        <dbReference type="SAM" id="Phobius"/>
    </source>
</evidence>
<evidence type="ECO:0000313" key="6">
    <source>
        <dbReference type="EMBL" id="MFC4131714.1"/>
    </source>
</evidence>
<evidence type="ECO:0000313" key="7">
    <source>
        <dbReference type="Proteomes" id="UP001595816"/>
    </source>
</evidence>